<dbReference type="Pfam" id="PF03308">
    <property type="entry name" value="MeaB"/>
    <property type="match status" value="1"/>
</dbReference>
<proteinExistence type="inferred from homology"/>
<name>A0A7R9AIB3_9CRUS</name>
<dbReference type="Proteomes" id="UP000677054">
    <property type="component" value="Unassembled WGS sequence"/>
</dbReference>
<dbReference type="InterPro" id="IPR005129">
    <property type="entry name" value="GTPase_ArgK"/>
</dbReference>
<evidence type="ECO:0000313" key="2">
    <source>
        <dbReference type="EMBL" id="CAD7254842.1"/>
    </source>
</evidence>
<dbReference type="Gene3D" id="3.40.50.300">
    <property type="entry name" value="P-loop containing nucleotide triphosphate hydrolases"/>
    <property type="match status" value="1"/>
</dbReference>
<protein>
    <submittedName>
        <fullName evidence="2">Uncharacterized protein</fullName>
    </submittedName>
</protein>
<gene>
    <name evidence="2" type="ORF">DSTB1V02_LOCUS14588</name>
</gene>
<dbReference type="OrthoDB" id="1476984at2759"/>
<evidence type="ECO:0000313" key="3">
    <source>
        <dbReference type="Proteomes" id="UP000677054"/>
    </source>
</evidence>
<evidence type="ECO:0000256" key="1">
    <source>
        <dbReference type="ARBA" id="ARBA00009625"/>
    </source>
</evidence>
<reference evidence="2" key="1">
    <citation type="submission" date="2020-11" db="EMBL/GenBank/DDBJ databases">
        <authorList>
            <person name="Tran Van P."/>
        </authorList>
    </citation>
    <scope>NUCLEOTIDE SEQUENCE</scope>
</reference>
<dbReference type="SUPFAM" id="SSF52540">
    <property type="entry name" value="P-loop containing nucleoside triphosphate hydrolases"/>
    <property type="match status" value="1"/>
</dbReference>
<organism evidence="2">
    <name type="scientific">Darwinula stevensoni</name>
    <dbReference type="NCBI Taxonomy" id="69355"/>
    <lineage>
        <taxon>Eukaryota</taxon>
        <taxon>Metazoa</taxon>
        <taxon>Ecdysozoa</taxon>
        <taxon>Arthropoda</taxon>
        <taxon>Crustacea</taxon>
        <taxon>Oligostraca</taxon>
        <taxon>Ostracoda</taxon>
        <taxon>Podocopa</taxon>
        <taxon>Podocopida</taxon>
        <taxon>Darwinulocopina</taxon>
        <taxon>Darwinuloidea</taxon>
        <taxon>Darwinulidae</taxon>
        <taxon>Darwinula</taxon>
    </lineage>
</organism>
<keyword evidence="3" id="KW-1185">Reference proteome</keyword>
<dbReference type="InterPro" id="IPR027417">
    <property type="entry name" value="P-loop_NTPase"/>
</dbReference>
<dbReference type="EMBL" id="LR912785">
    <property type="protein sequence ID" value="CAD7254842.1"/>
    <property type="molecule type" value="Genomic_DNA"/>
</dbReference>
<dbReference type="GO" id="GO:0005737">
    <property type="term" value="C:cytoplasm"/>
    <property type="evidence" value="ECO:0007669"/>
    <property type="project" value="TreeGrafter"/>
</dbReference>
<dbReference type="PANTHER" id="PTHR23408">
    <property type="entry name" value="METHYLMALONYL-COA MUTASE"/>
    <property type="match status" value="1"/>
</dbReference>
<feature type="non-terminal residue" evidence="2">
    <location>
        <position position="50"/>
    </location>
</feature>
<accession>A0A7R9AIB3</accession>
<dbReference type="AlphaFoldDB" id="A0A7R9AIB3"/>
<sequence length="50" mass="5220">MESLSSHPQAFIRPSATNNVLGGTAAVTKETIQICESAGYDIIIVETVGV</sequence>
<dbReference type="GO" id="GO:0005525">
    <property type="term" value="F:GTP binding"/>
    <property type="evidence" value="ECO:0007669"/>
    <property type="project" value="InterPro"/>
</dbReference>
<dbReference type="EMBL" id="CAJPEV010013267">
    <property type="protein sequence ID" value="CAG0906714.1"/>
    <property type="molecule type" value="Genomic_DNA"/>
</dbReference>
<comment type="similarity">
    <text evidence="1">Belongs to the SIMIBI class G3E GTPase family. ArgK/MeaB subfamily.</text>
</comment>
<dbReference type="GO" id="GO:0003924">
    <property type="term" value="F:GTPase activity"/>
    <property type="evidence" value="ECO:0007669"/>
    <property type="project" value="InterPro"/>
</dbReference>
<dbReference type="PANTHER" id="PTHR23408:SF3">
    <property type="entry name" value="METHYLMALONIC ACIDURIA TYPE A PROTEIN, MITOCHONDRIAL"/>
    <property type="match status" value="1"/>
</dbReference>